<sequence>MKRLFSAFIFSTLTITLSRILNFISPINFFTSHSDERIDGTLWGTFAEQIFRACQNSNRGMVICILRFVKIKSSKGISNSFSASSLMVQ</sequence>
<protein>
    <submittedName>
        <fullName evidence="1">At5g32112</fullName>
    </submittedName>
</protein>
<accession>Q6AWU0</accession>
<dbReference type="CDD" id="cd04481">
    <property type="entry name" value="RPA1_DBD_B_like"/>
    <property type="match status" value="1"/>
</dbReference>
<organism evidence="1">
    <name type="scientific">Arabidopsis thaliana</name>
    <name type="common">Mouse-ear cress</name>
    <dbReference type="NCBI Taxonomy" id="3702"/>
    <lineage>
        <taxon>Eukaryota</taxon>
        <taxon>Viridiplantae</taxon>
        <taxon>Streptophyta</taxon>
        <taxon>Embryophyta</taxon>
        <taxon>Tracheophyta</taxon>
        <taxon>Spermatophyta</taxon>
        <taxon>Magnoliopsida</taxon>
        <taxon>eudicotyledons</taxon>
        <taxon>Gunneridae</taxon>
        <taxon>Pentapetalae</taxon>
        <taxon>rosids</taxon>
        <taxon>malvids</taxon>
        <taxon>Brassicales</taxon>
        <taxon>Brassicaceae</taxon>
        <taxon>Camelineae</taxon>
        <taxon>Arabidopsis</taxon>
    </lineage>
</organism>
<dbReference type="EMBL" id="BT015158">
    <property type="protein sequence ID" value="AAT85754.1"/>
    <property type="molecule type" value="mRNA"/>
</dbReference>
<evidence type="ECO:0000313" key="1">
    <source>
        <dbReference type="EMBL" id="AAT85754.1"/>
    </source>
</evidence>
<proteinExistence type="evidence at transcript level"/>
<dbReference type="AlphaFoldDB" id="Q6AWU0"/>
<reference evidence="1" key="1">
    <citation type="submission" date="2004-08" db="EMBL/GenBank/DDBJ databases">
        <title>Arabidopsis ORF clones.</title>
        <authorList>
            <person name="Cheuk R."/>
            <person name="Chen H."/>
            <person name="Kim C.J."/>
            <person name="Shinn P."/>
            <person name="Ecker J.R."/>
        </authorList>
    </citation>
    <scope>NUCLEOTIDE SEQUENCE</scope>
</reference>
<dbReference type="Gene3D" id="2.40.50.140">
    <property type="entry name" value="Nucleic acid-binding proteins"/>
    <property type="match status" value="1"/>
</dbReference>
<dbReference type="InterPro" id="IPR012340">
    <property type="entry name" value="NA-bd_OB-fold"/>
</dbReference>
<name>Q6AWU0_ARATH</name>